<sequence length="92" mass="10332">DQSQLEVARAVYGTGCSLRMAEHPLWKKCLETLRPAFKLPNRDMMSNSLLERVYEDTVTTAKEQVAAASRMRESITLLLQCPGPYFGAALQQ</sequence>
<accession>A0A8J5JU68</accession>
<protein>
    <submittedName>
        <fullName evidence="1">Uncharacterized protein</fullName>
    </submittedName>
</protein>
<organism evidence="1 2">
    <name type="scientific">Homarus americanus</name>
    <name type="common">American lobster</name>
    <dbReference type="NCBI Taxonomy" id="6706"/>
    <lineage>
        <taxon>Eukaryota</taxon>
        <taxon>Metazoa</taxon>
        <taxon>Ecdysozoa</taxon>
        <taxon>Arthropoda</taxon>
        <taxon>Crustacea</taxon>
        <taxon>Multicrustacea</taxon>
        <taxon>Malacostraca</taxon>
        <taxon>Eumalacostraca</taxon>
        <taxon>Eucarida</taxon>
        <taxon>Decapoda</taxon>
        <taxon>Pleocyemata</taxon>
        <taxon>Astacidea</taxon>
        <taxon>Nephropoidea</taxon>
        <taxon>Nephropidae</taxon>
        <taxon>Homarus</taxon>
    </lineage>
</organism>
<dbReference type="EMBL" id="JAHLQT010030206">
    <property type="protein sequence ID" value="KAG7161053.1"/>
    <property type="molecule type" value="Genomic_DNA"/>
</dbReference>
<keyword evidence="2" id="KW-1185">Reference proteome</keyword>
<dbReference type="AlphaFoldDB" id="A0A8J5JU68"/>
<feature type="non-terminal residue" evidence="1">
    <location>
        <position position="1"/>
    </location>
</feature>
<name>A0A8J5JU68_HOMAM</name>
<reference evidence="1" key="1">
    <citation type="journal article" date="2021" name="Sci. Adv.">
        <title>The American lobster genome reveals insights on longevity, neural, and immune adaptations.</title>
        <authorList>
            <person name="Polinski J.M."/>
            <person name="Zimin A.V."/>
            <person name="Clark K.F."/>
            <person name="Kohn A.B."/>
            <person name="Sadowski N."/>
            <person name="Timp W."/>
            <person name="Ptitsyn A."/>
            <person name="Khanna P."/>
            <person name="Romanova D.Y."/>
            <person name="Williams P."/>
            <person name="Greenwood S.J."/>
            <person name="Moroz L.L."/>
            <person name="Walt D.R."/>
            <person name="Bodnar A.G."/>
        </authorList>
    </citation>
    <scope>NUCLEOTIDE SEQUENCE</scope>
    <source>
        <strain evidence="1">GMGI-L3</strain>
    </source>
</reference>
<evidence type="ECO:0000313" key="1">
    <source>
        <dbReference type="EMBL" id="KAG7161053.1"/>
    </source>
</evidence>
<proteinExistence type="predicted"/>
<evidence type="ECO:0000313" key="2">
    <source>
        <dbReference type="Proteomes" id="UP000747542"/>
    </source>
</evidence>
<feature type="non-terminal residue" evidence="1">
    <location>
        <position position="92"/>
    </location>
</feature>
<comment type="caution">
    <text evidence="1">The sequence shown here is derived from an EMBL/GenBank/DDBJ whole genome shotgun (WGS) entry which is preliminary data.</text>
</comment>
<dbReference type="Proteomes" id="UP000747542">
    <property type="component" value="Unassembled WGS sequence"/>
</dbReference>
<gene>
    <name evidence="1" type="ORF">Hamer_G026009</name>
</gene>